<name>A0A8J8PEK7_9ARCH</name>
<keyword evidence="1" id="KW-0233">DNA recombination</keyword>
<dbReference type="GO" id="GO:0006310">
    <property type="term" value="P:DNA recombination"/>
    <property type="evidence" value="ECO:0007669"/>
    <property type="project" value="UniProtKB-KW"/>
</dbReference>
<protein>
    <submittedName>
        <fullName evidence="2">Uncharacterized protein</fullName>
    </submittedName>
</protein>
<dbReference type="InterPro" id="IPR013762">
    <property type="entry name" value="Integrase-like_cat_sf"/>
</dbReference>
<dbReference type="CDD" id="cd00397">
    <property type="entry name" value="DNA_BRE_C"/>
    <property type="match status" value="1"/>
</dbReference>
<organism evidence="2 3">
    <name type="scientific">Candidatus Methanomassiliicoccus intestinalis</name>
    <dbReference type="NCBI Taxonomy" id="1406512"/>
    <lineage>
        <taxon>Archaea</taxon>
        <taxon>Methanobacteriati</taxon>
        <taxon>Thermoplasmatota</taxon>
        <taxon>Thermoplasmata</taxon>
        <taxon>Methanomassiliicoccales</taxon>
        <taxon>Methanomassiliicoccaceae</taxon>
        <taxon>Methanomassiliicoccus</taxon>
    </lineage>
</organism>
<dbReference type="Gene3D" id="1.10.443.10">
    <property type="entry name" value="Intergrase catalytic core"/>
    <property type="match status" value="1"/>
</dbReference>
<dbReference type="InterPro" id="IPR011010">
    <property type="entry name" value="DNA_brk_join_enz"/>
</dbReference>
<evidence type="ECO:0000313" key="2">
    <source>
        <dbReference type="EMBL" id="TQS84378.1"/>
    </source>
</evidence>
<dbReference type="AlphaFoldDB" id="A0A8J8PEK7"/>
<sequence>MSASPQEWDGDVVNFIRDVLLKGSPASINKEYYATASRYASFNKNKIFEIMKITERPSKPNEEDKLTNEEVQLILNEAEGVERLIFHMGLQLNLRYSEMLNLCVNDIYHDHVCVMRKDKYGTSLRTVIFHPDTKKELERYENVRNTEINWAKRVNENVEVPDYLFIHQEKGELSVYSVPAIHYMMKKLSDRSGIKFTIKTLKNTNKEISPAIEERWDLVHGTQEVLDTYTEPDVIEENITAAVNGDEYLSSILSSWHKSPRGQEWVERQKMQSKIKSSD</sequence>
<dbReference type="RefSeq" id="WP_400195334.1">
    <property type="nucleotide sequence ID" value="NZ_CAYAYE010000032.1"/>
</dbReference>
<gene>
    <name evidence="2" type="ORF">A3207_05965</name>
</gene>
<dbReference type="EMBL" id="LVVT01000002">
    <property type="protein sequence ID" value="TQS84378.1"/>
    <property type="molecule type" value="Genomic_DNA"/>
</dbReference>
<dbReference type="GO" id="GO:0015074">
    <property type="term" value="P:DNA integration"/>
    <property type="evidence" value="ECO:0007669"/>
    <property type="project" value="InterPro"/>
</dbReference>
<dbReference type="Proteomes" id="UP000752814">
    <property type="component" value="Unassembled WGS sequence"/>
</dbReference>
<accession>A0A8J8PEK7</accession>
<dbReference type="SUPFAM" id="SSF56349">
    <property type="entry name" value="DNA breaking-rejoining enzymes"/>
    <property type="match status" value="1"/>
</dbReference>
<dbReference type="GO" id="GO:0003677">
    <property type="term" value="F:DNA binding"/>
    <property type="evidence" value="ECO:0007669"/>
    <property type="project" value="InterPro"/>
</dbReference>
<evidence type="ECO:0000256" key="1">
    <source>
        <dbReference type="ARBA" id="ARBA00023172"/>
    </source>
</evidence>
<evidence type="ECO:0000313" key="3">
    <source>
        <dbReference type="Proteomes" id="UP000752814"/>
    </source>
</evidence>
<reference evidence="2" key="1">
    <citation type="submission" date="2016-03" db="EMBL/GenBank/DDBJ databases">
        <authorList>
            <person name="Borrel G."/>
            <person name="Mccann A."/>
            <person name="O'Toole P.W."/>
        </authorList>
    </citation>
    <scope>NUCLEOTIDE SEQUENCE</scope>
    <source>
        <strain evidence="2">183</strain>
    </source>
</reference>
<proteinExistence type="predicted"/>
<comment type="caution">
    <text evidence="2">The sequence shown here is derived from an EMBL/GenBank/DDBJ whole genome shotgun (WGS) entry which is preliminary data.</text>
</comment>